<keyword evidence="1" id="KW-0812">Transmembrane</keyword>
<feature type="transmembrane region" description="Helical" evidence="1">
    <location>
        <begin position="15"/>
        <end position="42"/>
    </location>
</feature>
<evidence type="ECO:0000256" key="1">
    <source>
        <dbReference type="SAM" id="Phobius"/>
    </source>
</evidence>
<gene>
    <name evidence="2" type="ORF">Cylst_4652</name>
</gene>
<reference evidence="2 3" key="1">
    <citation type="submission" date="2012-06" db="EMBL/GenBank/DDBJ databases">
        <title>Finished chromosome of genome of Cylindrospermum stagnale PCC 7417.</title>
        <authorList>
            <consortium name="US DOE Joint Genome Institute"/>
            <person name="Gugger M."/>
            <person name="Coursin T."/>
            <person name="Rippka R."/>
            <person name="Tandeau De Marsac N."/>
            <person name="Huntemann M."/>
            <person name="Wei C.-L."/>
            <person name="Han J."/>
            <person name="Detter J.C."/>
            <person name="Han C."/>
            <person name="Tapia R."/>
            <person name="Chen A."/>
            <person name="Kyrpides N."/>
            <person name="Mavromatis K."/>
            <person name="Markowitz V."/>
            <person name="Szeto E."/>
            <person name="Ivanova N."/>
            <person name="Pagani I."/>
            <person name="Pati A."/>
            <person name="Goodwin L."/>
            <person name="Nordberg H.P."/>
            <person name="Cantor M.N."/>
            <person name="Hua S.X."/>
            <person name="Woyke T."/>
            <person name="Kerfeld C.A."/>
        </authorList>
    </citation>
    <scope>NUCLEOTIDE SEQUENCE [LARGE SCALE GENOMIC DNA]</scope>
    <source>
        <strain evidence="2 3">PCC 7417</strain>
    </source>
</reference>
<keyword evidence="1" id="KW-1133">Transmembrane helix</keyword>
<name>K9X252_9NOST</name>
<sequence>MNLNLSIVQTNYQKYIFLFVGICIWVKIPIVGVLPLLLFVFLNKNSKSYSLDSLLNNSILLLVAVTVTLFCYLNRYSS</sequence>
<dbReference type="AlphaFoldDB" id="K9X252"/>
<evidence type="ECO:0000313" key="2">
    <source>
        <dbReference type="EMBL" id="AFZ26720.1"/>
    </source>
</evidence>
<keyword evidence="3" id="KW-1185">Reference proteome</keyword>
<feature type="transmembrane region" description="Helical" evidence="1">
    <location>
        <begin position="54"/>
        <end position="73"/>
    </location>
</feature>
<keyword evidence="1" id="KW-0472">Membrane</keyword>
<protein>
    <submittedName>
        <fullName evidence="2">Uncharacterized protein</fullName>
    </submittedName>
</protein>
<evidence type="ECO:0000313" key="3">
    <source>
        <dbReference type="Proteomes" id="UP000010475"/>
    </source>
</evidence>
<dbReference type="Proteomes" id="UP000010475">
    <property type="component" value="Chromosome"/>
</dbReference>
<accession>K9X252</accession>
<dbReference type="KEGG" id="csg:Cylst_4652"/>
<organism evidence="2 3">
    <name type="scientific">Cylindrospermum stagnale PCC 7417</name>
    <dbReference type="NCBI Taxonomy" id="56107"/>
    <lineage>
        <taxon>Bacteria</taxon>
        <taxon>Bacillati</taxon>
        <taxon>Cyanobacteriota</taxon>
        <taxon>Cyanophyceae</taxon>
        <taxon>Nostocales</taxon>
        <taxon>Nostocaceae</taxon>
        <taxon>Cylindrospermum</taxon>
    </lineage>
</organism>
<proteinExistence type="predicted"/>
<dbReference type="EMBL" id="CP003642">
    <property type="protein sequence ID" value="AFZ26720.1"/>
    <property type="molecule type" value="Genomic_DNA"/>
</dbReference>
<dbReference type="HOGENOM" id="CLU_2616111_0_0_3"/>